<comment type="similarity">
    <text evidence="10">Belongs to the binding-protein-dependent transport system permease family. OppBC subfamily.</text>
</comment>
<dbReference type="InterPro" id="IPR000515">
    <property type="entry name" value="MetI-like"/>
</dbReference>
<dbReference type="EMBL" id="LS483254">
    <property type="protein sequence ID" value="SQD92478.1"/>
    <property type="molecule type" value="Genomic_DNA"/>
</dbReference>
<dbReference type="GO" id="GO:0055085">
    <property type="term" value="P:transmembrane transport"/>
    <property type="evidence" value="ECO:0007669"/>
    <property type="project" value="InterPro"/>
</dbReference>
<feature type="transmembrane region" description="Helical" evidence="12">
    <location>
        <begin position="35"/>
        <end position="59"/>
    </location>
</feature>
<evidence type="ECO:0000313" key="15">
    <source>
        <dbReference type="Proteomes" id="UP000249818"/>
    </source>
</evidence>
<dbReference type="CDD" id="cd06261">
    <property type="entry name" value="TM_PBP2"/>
    <property type="match status" value="1"/>
</dbReference>
<feature type="transmembrane region" description="Helical" evidence="12">
    <location>
        <begin position="110"/>
        <end position="135"/>
    </location>
</feature>
<name>A0A2X3KV21_9BACT</name>
<evidence type="ECO:0000256" key="6">
    <source>
        <dbReference type="ARBA" id="ARBA00022856"/>
    </source>
</evidence>
<dbReference type="GO" id="GO:0015833">
    <property type="term" value="P:peptide transport"/>
    <property type="evidence" value="ECO:0007669"/>
    <property type="project" value="UniProtKB-KW"/>
</dbReference>
<keyword evidence="3" id="KW-1003">Cell membrane</keyword>
<evidence type="ECO:0000256" key="10">
    <source>
        <dbReference type="ARBA" id="ARBA00024202"/>
    </source>
</evidence>
<evidence type="ECO:0000256" key="8">
    <source>
        <dbReference type="ARBA" id="ARBA00022989"/>
    </source>
</evidence>
<keyword evidence="15" id="KW-1185">Reference proteome</keyword>
<accession>A0A2X3KV21</accession>
<keyword evidence="9 12" id="KW-0472">Membrane</keyword>
<dbReference type="GO" id="GO:0005886">
    <property type="term" value="C:plasma membrane"/>
    <property type="evidence" value="ECO:0007669"/>
    <property type="project" value="UniProtKB-SubCell"/>
</dbReference>
<evidence type="ECO:0000256" key="2">
    <source>
        <dbReference type="ARBA" id="ARBA00022448"/>
    </source>
</evidence>
<keyword evidence="8 12" id="KW-1133">Transmembrane helix</keyword>
<protein>
    <recommendedName>
        <fullName evidence="11">Oligopeptide transport system permease protein OppC</fullName>
    </recommendedName>
</protein>
<evidence type="ECO:0000256" key="11">
    <source>
        <dbReference type="ARBA" id="ARBA00072251"/>
    </source>
</evidence>
<evidence type="ECO:0000313" key="14">
    <source>
        <dbReference type="EMBL" id="SQD92478.1"/>
    </source>
</evidence>
<dbReference type="Gene3D" id="1.10.3720.10">
    <property type="entry name" value="MetI-like"/>
    <property type="match status" value="1"/>
</dbReference>
<dbReference type="InterPro" id="IPR050366">
    <property type="entry name" value="BP-dependent_transpt_permease"/>
</dbReference>
<evidence type="ECO:0000259" key="13">
    <source>
        <dbReference type="PROSITE" id="PS50928"/>
    </source>
</evidence>
<evidence type="ECO:0000256" key="5">
    <source>
        <dbReference type="ARBA" id="ARBA00022692"/>
    </source>
</evidence>
<dbReference type="AlphaFoldDB" id="A0A2X3KV21"/>
<evidence type="ECO:0000256" key="3">
    <source>
        <dbReference type="ARBA" id="ARBA00022475"/>
    </source>
</evidence>
<dbReference type="InterPro" id="IPR025966">
    <property type="entry name" value="OppC_N"/>
</dbReference>
<feature type="transmembrane region" description="Helical" evidence="12">
    <location>
        <begin position="187"/>
        <end position="211"/>
    </location>
</feature>
<keyword evidence="5 12" id="KW-0812">Transmembrane</keyword>
<evidence type="ECO:0000256" key="12">
    <source>
        <dbReference type="RuleBase" id="RU363032"/>
    </source>
</evidence>
<comment type="subcellular location">
    <subcellularLocation>
        <location evidence="1">Cell inner membrane</location>
        <topology evidence="1">Multi-pass membrane protein</topology>
    </subcellularLocation>
    <subcellularLocation>
        <location evidence="12">Cell membrane</location>
        <topology evidence="12">Multi-pass membrane protein</topology>
    </subcellularLocation>
</comment>
<proteinExistence type="inferred from homology"/>
<organism evidence="14 15">
    <name type="scientific">Candidatus Bipolaricaulis anaerobius</name>
    <dbReference type="NCBI Taxonomy" id="2026885"/>
    <lineage>
        <taxon>Bacteria</taxon>
        <taxon>Candidatus Bipolaricaulota</taxon>
        <taxon>Candidatus Bipolaricaulia</taxon>
        <taxon>Candidatus Bipolaricaulales</taxon>
        <taxon>Candidatus Bipolaricaulaceae</taxon>
        <taxon>Candidatus Bipolaricaulis</taxon>
    </lineage>
</organism>
<feature type="transmembrane region" description="Helical" evidence="12">
    <location>
        <begin position="147"/>
        <end position="167"/>
    </location>
</feature>
<evidence type="ECO:0000256" key="1">
    <source>
        <dbReference type="ARBA" id="ARBA00004429"/>
    </source>
</evidence>
<dbReference type="Pfam" id="PF12911">
    <property type="entry name" value="OppC_N"/>
    <property type="match status" value="1"/>
</dbReference>
<dbReference type="Proteomes" id="UP000249818">
    <property type="component" value="Chromosome BARAN1"/>
</dbReference>
<dbReference type="PROSITE" id="PS50928">
    <property type="entry name" value="ABC_TM1"/>
    <property type="match status" value="1"/>
</dbReference>
<dbReference type="KEGG" id="bana:BARAN1_0454"/>
<dbReference type="PANTHER" id="PTHR43386">
    <property type="entry name" value="OLIGOPEPTIDE TRANSPORT SYSTEM PERMEASE PROTEIN APPC"/>
    <property type="match status" value="1"/>
</dbReference>
<feature type="domain" description="ABC transmembrane type-1" evidence="13">
    <location>
        <begin position="108"/>
        <end position="318"/>
    </location>
</feature>
<dbReference type="OrthoDB" id="9783218at2"/>
<dbReference type="PANTHER" id="PTHR43386:SF2">
    <property type="entry name" value="OLIGOPEPTIDE TRANSPORT SYSTEM PERMEASE PROTEIN OPPC"/>
    <property type="match status" value="1"/>
</dbReference>
<keyword evidence="7" id="KW-0653">Protein transport</keyword>
<reference evidence="15" key="1">
    <citation type="submission" date="2018-05" db="EMBL/GenBank/DDBJ databases">
        <authorList>
            <person name="Hao L."/>
        </authorList>
    </citation>
    <scope>NUCLEOTIDE SEQUENCE [LARGE SCALE GENOMIC DNA]</scope>
</reference>
<sequence length="332" mass="36193">MSAKKRRDAREEEVRGRSPLQDAFHRLLKHRAGTLGGIFIILVILVALFVDTTIPAAIFGGEVKPLIAPKHFAEVSFFERDLPPGTPGYLLGTDYLGRDILSRTLYGTRISLSIAIVAALVSLVIGLTYGIISGFAPTRVDNAMMRFVDFLYGFPLIIFVILLQAYFKAVSRRGATGLVGVMVNIDRALGGMFFLFVALGVLNWIGMARLARAQTLSVKQKEYIESARALGAGNLRIVFRHVLPNILGPCIVSETLAIPGYISTEAFLSFIGLGVTPPTPSWGLMISETYAAIRTYPWESLIPGVALALTTLAFNFLGDGLRDAFDPRLRGT</sequence>
<evidence type="ECO:0000256" key="9">
    <source>
        <dbReference type="ARBA" id="ARBA00023136"/>
    </source>
</evidence>
<evidence type="ECO:0000256" key="4">
    <source>
        <dbReference type="ARBA" id="ARBA00022519"/>
    </source>
</evidence>
<gene>
    <name evidence="14" type="primary">oppC</name>
    <name evidence="14" type="ORF">BARAN1_0454</name>
</gene>
<keyword evidence="6" id="KW-0571">Peptide transport</keyword>
<dbReference type="InterPro" id="IPR035906">
    <property type="entry name" value="MetI-like_sf"/>
</dbReference>
<dbReference type="SUPFAM" id="SSF161098">
    <property type="entry name" value="MetI-like"/>
    <property type="match status" value="1"/>
</dbReference>
<evidence type="ECO:0000256" key="7">
    <source>
        <dbReference type="ARBA" id="ARBA00022927"/>
    </source>
</evidence>
<keyword evidence="2 12" id="KW-0813">Transport</keyword>
<keyword evidence="4" id="KW-0997">Cell inner membrane</keyword>
<dbReference type="GO" id="GO:0015031">
    <property type="term" value="P:protein transport"/>
    <property type="evidence" value="ECO:0007669"/>
    <property type="project" value="UniProtKB-KW"/>
</dbReference>
<dbReference type="Pfam" id="PF00528">
    <property type="entry name" value="BPD_transp_1"/>
    <property type="match status" value="1"/>
</dbReference>